<evidence type="ECO:0000313" key="9">
    <source>
        <dbReference type="EMBL" id="AOE50526.1"/>
    </source>
</evidence>
<sequence>MSDFTLNAELRSDIGKGASRRLRRLADKIPAIVYGGNEEAKSITLHHDEINNMLDDEAAYSSIINLVIDGETEEVLIKDLQRHPFKLKLMHVDFKRIVRGENMEANVPLHFINEDQAPGKKDGGVMSHQLTTVEISCRPRNLPEYIEVDLGGMNIGDSIHLSEITLPEGVELVAFMHGDVEENDLTVANMVPPTVEEVEEDLDEVDETEVPASEQKGEEGDDTEEKNED</sequence>
<feature type="region of interest" description="Disordered" evidence="6">
    <location>
        <begin position="194"/>
        <end position="229"/>
    </location>
</feature>
<dbReference type="HAMAP" id="MF_01336">
    <property type="entry name" value="Ribosomal_bL25"/>
    <property type="match status" value="1"/>
</dbReference>
<dbReference type="GO" id="GO:0022625">
    <property type="term" value="C:cytosolic large ribosomal subunit"/>
    <property type="evidence" value="ECO:0007669"/>
    <property type="project" value="TreeGrafter"/>
</dbReference>
<dbReference type="KEGG" id="ksd:KS2013_1817"/>
<dbReference type="PANTHER" id="PTHR33284:SF1">
    <property type="entry name" value="RIBOSOMAL PROTEIN L25_GLN-TRNA SYNTHETASE, ANTI-CODON-BINDING DOMAIN-CONTAINING PROTEIN"/>
    <property type="match status" value="1"/>
</dbReference>
<evidence type="ECO:0000259" key="8">
    <source>
        <dbReference type="Pfam" id="PF14693"/>
    </source>
</evidence>
<evidence type="ECO:0000256" key="2">
    <source>
        <dbReference type="ARBA" id="ARBA00022884"/>
    </source>
</evidence>
<comment type="function">
    <text evidence="5">This is one of the proteins that binds to the 5S RNA in the ribosome where it forms part of the central protuberance.</text>
</comment>
<evidence type="ECO:0000256" key="5">
    <source>
        <dbReference type="HAMAP-Rule" id="MF_01334"/>
    </source>
</evidence>
<evidence type="ECO:0000256" key="3">
    <source>
        <dbReference type="ARBA" id="ARBA00022980"/>
    </source>
</evidence>
<comment type="similarity">
    <text evidence="5">Belongs to the bacterial ribosomal protein bL25 family. CTC subfamily.</text>
</comment>
<dbReference type="CDD" id="cd00495">
    <property type="entry name" value="Ribosomal_L25_TL5_CTC"/>
    <property type="match status" value="1"/>
</dbReference>
<dbReference type="PATRIC" id="fig|1144748.3.peg.1833"/>
<gene>
    <name evidence="5" type="primary">rplY</name>
    <name evidence="5" type="synonym">ctc</name>
    <name evidence="9" type="ORF">KS2013_1817</name>
</gene>
<keyword evidence="3 5" id="KW-0689">Ribosomal protein</keyword>
<dbReference type="InterPro" id="IPR020930">
    <property type="entry name" value="Ribosomal_uL5_bac-type"/>
</dbReference>
<dbReference type="Gene3D" id="2.170.120.20">
    <property type="entry name" value="Ribosomal protein L25, beta domain"/>
    <property type="match status" value="1"/>
</dbReference>
<organism evidence="9 10">
    <name type="scientific">Kangiella sediminilitoris</name>
    <dbReference type="NCBI Taxonomy" id="1144748"/>
    <lineage>
        <taxon>Bacteria</taxon>
        <taxon>Pseudomonadati</taxon>
        <taxon>Pseudomonadota</taxon>
        <taxon>Gammaproteobacteria</taxon>
        <taxon>Kangiellales</taxon>
        <taxon>Kangiellaceae</taxon>
        <taxon>Kangiella</taxon>
    </lineage>
</organism>
<keyword evidence="10" id="KW-1185">Reference proteome</keyword>
<dbReference type="InterPro" id="IPR020056">
    <property type="entry name" value="Rbsml_bL25/Gln-tRNA_synth_N"/>
</dbReference>
<dbReference type="STRING" id="1144748.KS2013_1817"/>
<dbReference type="InterPro" id="IPR020057">
    <property type="entry name" value="Ribosomal_bL25_b-dom"/>
</dbReference>
<dbReference type="AlphaFoldDB" id="A0A1B3BCI9"/>
<accession>A0A1B3BCI9</accession>
<dbReference type="Pfam" id="PF14693">
    <property type="entry name" value="Ribosomal_TL5_C"/>
    <property type="match status" value="1"/>
</dbReference>
<dbReference type="Pfam" id="PF01386">
    <property type="entry name" value="Ribosomal_L25p"/>
    <property type="match status" value="1"/>
</dbReference>
<dbReference type="InterPro" id="IPR020055">
    <property type="entry name" value="Ribosomal_bL25_short"/>
</dbReference>
<dbReference type="NCBIfam" id="NF004128">
    <property type="entry name" value="PRK05618.1-2"/>
    <property type="match status" value="1"/>
</dbReference>
<dbReference type="InterPro" id="IPR001021">
    <property type="entry name" value="Ribosomal_bL25_long"/>
</dbReference>
<feature type="compositionally biased region" description="Acidic residues" evidence="6">
    <location>
        <begin position="196"/>
        <end position="209"/>
    </location>
</feature>
<dbReference type="NCBIfam" id="NF004612">
    <property type="entry name" value="PRK05943.1"/>
    <property type="match status" value="1"/>
</dbReference>
<dbReference type="FunFam" id="2.40.240.10:FF:000002">
    <property type="entry name" value="50S ribosomal protein L25"/>
    <property type="match status" value="1"/>
</dbReference>
<dbReference type="NCBIfam" id="NF004130">
    <property type="entry name" value="PRK05618.1-5"/>
    <property type="match status" value="1"/>
</dbReference>
<evidence type="ECO:0000256" key="4">
    <source>
        <dbReference type="ARBA" id="ARBA00023274"/>
    </source>
</evidence>
<dbReference type="InterPro" id="IPR029751">
    <property type="entry name" value="Ribosomal_L25_dom"/>
</dbReference>
<protein>
    <recommendedName>
        <fullName evidence="5">Large ribosomal subunit protein bL25</fullName>
    </recommendedName>
    <alternativeName>
        <fullName evidence="5">General stress protein CTC</fullName>
    </alternativeName>
</protein>
<dbReference type="RefSeq" id="WP_068992845.1">
    <property type="nucleotide sequence ID" value="NZ_CP012418.1"/>
</dbReference>
<dbReference type="GO" id="GO:0008097">
    <property type="term" value="F:5S rRNA binding"/>
    <property type="evidence" value="ECO:0007669"/>
    <property type="project" value="InterPro"/>
</dbReference>
<dbReference type="EMBL" id="CP012418">
    <property type="protein sequence ID" value="AOE50526.1"/>
    <property type="molecule type" value="Genomic_DNA"/>
</dbReference>
<dbReference type="SUPFAM" id="SSF50715">
    <property type="entry name" value="Ribosomal protein L25-like"/>
    <property type="match status" value="1"/>
</dbReference>
<dbReference type="OrthoDB" id="9806411at2"/>
<dbReference type="GO" id="GO:0003735">
    <property type="term" value="F:structural constituent of ribosome"/>
    <property type="evidence" value="ECO:0007669"/>
    <property type="project" value="InterPro"/>
</dbReference>
<dbReference type="Proteomes" id="UP000094147">
    <property type="component" value="Chromosome"/>
</dbReference>
<evidence type="ECO:0000259" key="7">
    <source>
        <dbReference type="Pfam" id="PF01386"/>
    </source>
</evidence>
<keyword evidence="1 5" id="KW-0699">rRNA-binding</keyword>
<dbReference type="Gene3D" id="2.40.240.10">
    <property type="entry name" value="Ribosomal Protein L25, Chain P"/>
    <property type="match status" value="1"/>
</dbReference>
<feature type="domain" description="Large ribosomal subunit protein bL25 beta" evidence="8">
    <location>
        <begin position="103"/>
        <end position="193"/>
    </location>
</feature>
<dbReference type="HAMAP" id="MF_01334">
    <property type="entry name" value="Ribosomal_bL25_CTC"/>
    <property type="match status" value="1"/>
</dbReference>
<evidence type="ECO:0000256" key="6">
    <source>
        <dbReference type="SAM" id="MobiDB-lite"/>
    </source>
</evidence>
<dbReference type="PANTHER" id="PTHR33284">
    <property type="entry name" value="RIBOSOMAL PROTEIN L25/GLN-TRNA SYNTHETASE, ANTI-CODON-BINDING DOMAIN-CONTAINING PROTEIN"/>
    <property type="match status" value="1"/>
</dbReference>
<dbReference type="InterPro" id="IPR037121">
    <property type="entry name" value="Ribosomal_bL25_C"/>
</dbReference>
<dbReference type="NCBIfam" id="TIGR00731">
    <property type="entry name" value="bL25_bact_ctc"/>
    <property type="match status" value="1"/>
</dbReference>
<name>A0A1B3BCI9_9GAMM</name>
<dbReference type="InterPro" id="IPR011035">
    <property type="entry name" value="Ribosomal_bL25/Gln-tRNA_synth"/>
</dbReference>
<keyword evidence="2 5" id="KW-0694">RNA-binding</keyword>
<feature type="compositionally biased region" description="Acidic residues" evidence="6">
    <location>
        <begin position="219"/>
        <end position="229"/>
    </location>
</feature>
<evidence type="ECO:0000256" key="1">
    <source>
        <dbReference type="ARBA" id="ARBA00022730"/>
    </source>
</evidence>
<reference evidence="10" key="1">
    <citation type="submission" date="2015-08" db="EMBL/GenBank/DDBJ databases">
        <authorList>
            <person name="Kim K.M."/>
        </authorList>
    </citation>
    <scope>NUCLEOTIDE SEQUENCE [LARGE SCALE GENOMIC DNA]</scope>
    <source>
        <strain evidence="10">KCTC 23892</strain>
    </source>
</reference>
<feature type="domain" description="Large ribosomal subunit protein bL25 L25" evidence="7">
    <location>
        <begin position="6"/>
        <end position="94"/>
    </location>
</feature>
<proteinExistence type="inferred from homology"/>
<keyword evidence="4 5" id="KW-0687">Ribonucleoprotein</keyword>
<dbReference type="GO" id="GO:0006412">
    <property type="term" value="P:translation"/>
    <property type="evidence" value="ECO:0007669"/>
    <property type="project" value="UniProtKB-UniRule"/>
</dbReference>
<evidence type="ECO:0000313" key="10">
    <source>
        <dbReference type="Proteomes" id="UP000094147"/>
    </source>
</evidence>
<comment type="subunit">
    <text evidence="5">Part of the 50S ribosomal subunit; part of the 5S rRNA/L5/L18/L25 subcomplex. Contacts the 5S rRNA. Binds to the 5S rRNA independently of L5 and L18.</text>
</comment>